<sequence length="335" mass="35893">MDSCSMDICYSSTPTQASPPSPSPFAFHPPPLSPRTTLTPATPPTFPASHFASLPACTLTPLASPALPLAADICLLLPPLRSPLLGTLIDARHQVLLLASHALTPAPTQMHMGMETDSETETEAQAGNVNRHLYSHLALSCQEALERVNEWLRESDVQGGWGTGSQAEETRAGVVRLLDLELFLIRQHVTAQTSLTAPTVQRLWAFYDTLRHLSSRTIPPSSSCAAPALALQLLQNLPAQTVLHPSSTPTSTIRALLHACLLDPALLSLARERQLGVDVRGWEGEQPEDVEMALRKLDLGALVSGGKKGAKGLGEGWGRRELATPVSPVMPVFSS</sequence>
<evidence type="ECO:0000256" key="1">
    <source>
        <dbReference type="SAM" id="MobiDB-lite"/>
    </source>
</evidence>
<dbReference type="EMBL" id="KV417291">
    <property type="protein sequence ID" value="KZO94964.1"/>
    <property type="molecule type" value="Genomic_DNA"/>
</dbReference>
<evidence type="ECO:0000313" key="2">
    <source>
        <dbReference type="EMBL" id="KZO94964.1"/>
    </source>
</evidence>
<keyword evidence="3" id="KW-1185">Reference proteome</keyword>
<feature type="compositionally biased region" description="Pro residues" evidence="1">
    <location>
        <begin position="17"/>
        <end position="33"/>
    </location>
</feature>
<proteinExistence type="predicted"/>
<protein>
    <submittedName>
        <fullName evidence="2">Uncharacterized protein</fullName>
    </submittedName>
</protein>
<reference evidence="2 3" key="1">
    <citation type="journal article" date="2016" name="Mol. Biol. Evol.">
        <title>Comparative Genomics of Early-Diverging Mushroom-Forming Fungi Provides Insights into the Origins of Lignocellulose Decay Capabilities.</title>
        <authorList>
            <person name="Nagy L.G."/>
            <person name="Riley R."/>
            <person name="Tritt A."/>
            <person name="Adam C."/>
            <person name="Daum C."/>
            <person name="Floudas D."/>
            <person name="Sun H."/>
            <person name="Yadav J.S."/>
            <person name="Pangilinan J."/>
            <person name="Larsson K.H."/>
            <person name="Matsuura K."/>
            <person name="Barry K."/>
            <person name="Labutti K."/>
            <person name="Kuo R."/>
            <person name="Ohm R.A."/>
            <person name="Bhattacharya S.S."/>
            <person name="Shirouzu T."/>
            <person name="Yoshinaga Y."/>
            <person name="Martin F.M."/>
            <person name="Grigoriev I.V."/>
            <person name="Hibbett D.S."/>
        </authorList>
    </citation>
    <scope>NUCLEOTIDE SEQUENCE [LARGE SCALE GENOMIC DNA]</scope>
    <source>
        <strain evidence="2 3">TUFC12733</strain>
    </source>
</reference>
<organism evidence="2 3">
    <name type="scientific">Calocera viscosa (strain TUFC12733)</name>
    <dbReference type="NCBI Taxonomy" id="1330018"/>
    <lineage>
        <taxon>Eukaryota</taxon>
        <taxon>Fungi</taxon>
        <taxon>Dikarya</taxon>
        <taxon>Basidiomycota</taxon>
        <taxon>Agaricomycotina</taxon>
        <taxon>Dacrymycetes</taxon>
        <taxon>Dacrymycetales</taxon>
        <taxon>Dacrymycetaceae</taxon>
        <taxon>Calocera</taxon>
    </lineage>
</organism>
<dbReference type="OrthoDB" id="3365390at2759"/>
<dbReference type="AlphaFoldDB" id="A0A167KST6"/>
<evidence type="ECO:0000313" key="3">
    <source>
        <dbReference type="Proteomes" id="UP000076738"/>
    </source>
</evidence>
<accession>A0A167KST6</accession>
<dbReference type="Proteomes" id="UP000076738">
    <property type="component" value="Unassembled WGS sequence"/>
</dbReference>
<name>A0A167KST6_CALVF</name>
<gene>
    <name evidence="2" type="ORF">CALVIDRAFT_599445</name>
</gene>
<feature type="region of interest" description="Disordered" evidence="1">
    <location>
        <begin position="13"/>
        <end position="44"/>
    </location>
</feature>